<dbReference type="PROSITE" id="PS50231">
    <property type="entry name" value="RICIN_B_LECTIN"/>
    <property type="match status" value="1"/>
</dbReference>
<evidence type="ECO:0000256" key="1">
    <source>
        <dbReference type="ARBA" id="ARBA00004323"/>
    </source>
</evidence>
<protein>
    <recommendedName>
        <fullName evidence="10">Polypeptide N-acetylgalactosaminyltransferase</fullName>
        <ecNumber evidence="10">2.4.1.-</ecNumber>
    </recommendedName>
    <alternativeName>
        <fullName evidence="10">Protein-UDP acetylgalactosaminyltransferase</fullName>
    </alternativeName>
</protein>
<keyword evidence="5" id="KW-0735">Signal-anchor</keyword>
<name>A0A4C2A297_EUMVA</name>
<dbReference type="Pfam" id="PF00535">
    <property type="entry name" value="Glycos_transf_2"/>
    <property type="match status" value="1"/>
</dbReference>
<dbReference type="GO" id="GO:0000139">
    <property type="term" value="C:Golgi membrane"/>
    <property type="evidence" value="ECO:0007669"/>
    <property type="project" value="UniProtKB-SubCell"/>
</dbReference>
<comment type="similarity">
    <text evidence="2 10">Belongs to the glycosyltransferase 2 family. GalNAc-T subfamily.</text>
</comment>
<dbReference type="UniPathway" id="UPA00378"/>
<gene>
    <name evidence="13" type="primary">Pgant35A</name>
    <name evidence="13" type="ORF">EVAR_25768_1</name>
</gene>
<dbReference type="InterPro" id="IPR035992">
    <property type="entry name" value="Ricin_B-like_lectins"/>
</dbReference>
<keyword evidence="10" id="KW-0328">Glycosyltransferase</keyword>
<proteinExistence type="inferred from homology"/>
<dbReference type="InterPro" id="IPR045885">
    <property type="entry name" value="GalNAc-T"/>
</dbReference>
<evidence type="ECO:0000313" key="13">
    <source>
        <dbReference type="EMBL" id="GBP94330.1"/>
    </source>
</evidence>
<dbReference type="CDD" id="cd02510">
    <property type="entry name" value="pp-GalNAc-T"/>
    <property type="match status" value="1"/>
</dbReference>
<dbReference type="GO" id="GO:0004653">
    <property type="term" value="F:polypeptide N-acetylgalactosaminyltransferase activity"/>
    <property type="evidence" value="ECO:0007669"/>
    <property type="project" value="TreeGrafter"/>
</dbReference>
<dbReference type="EC" id="2.4.1.-" evidence="10"/>
<dbReference type="Gene3D" id="2.80.10.50">
    <property type="match status" value="1"/>
</dbReference>
<accession>A0A4C2A297</accession>
<dbReference type="GO" id="GO:0005112">
    <property type="term" value="F:Notch binding"/>
    <property type="evidence" value="ECO:0007669"/>
    <property type="project" value="TreeGrafter"/>
</dbReference>
<dbReference type="AlphaFoldDB" id="A0A4C2A297"/>
<feature type="domain" description="Ricin B lectin" evidence="12">
    <location>
        <begin position="349"/>
        <end position="429"/>
    </location>
</feature>
<dbReference type="PANTHER" id="PTHR11675:SF63">
    <property type="entry name" value="POLYPEPTIDE N-ACETYLGALACTOSAMINYLTRANSFERASE"/>
    <property type="match status" value="1"/>
</dbReference>
<keyword evidence="14" id="KW-1185">Reference proteome</keyword>
<keyword evidence="4 10" id="KW-0430">Lectin</keyword>
<keyword evidence="10 13" id="KW-0808">Transferase</keyword>
<dbReference type="InterPro" id="IPR000772">
    <property type="entry name" value="Ricin_B_lectin"/>
</dbReference>
<keyword evidence="8" id="KW-0472">Membrane</keyword>
<dbReference type="OrthoDB" id="9982049at2759"/>
<evidence type="ECO:0000256" key="2">
    <source>
        <dbReference type="ARBA" id="ARBA00005680"/>
    </source>
</evidence>
<evidence type="ECO:0000256" key="9">
    <source>
        <dbReference type="ARBA" id="ARBA00023157"/>
    </source>
</evidence>
<dbReference type="Proteomes" id="UP000299102">
    <property type="component" value="Unassembled WGS sequence"/>
</dbReference>
<comment type="cofactor">
    <cofactor evidence="10">
        <name>Mn(2+)</name>
        <dbReference type="ChEBI" id="CHEBI:29035"/>
    </cofactor>
</comment>
<dbReference type="Pfam" id="PF00652">
    <property type="entry name" value="Ricin_B_lectin"/>
    <property type="match status" value="1"/>
</dbReference>
<dbReference type="SUPFAM" id="SSF50370">
    <property type="entry name" value="Ricin B-like lectins"/>
    <property type="match status" value="1"/>
</dbReference>
<evidence type="ECO:0000259" key="12">
    <source>
        <dbReference type="Pfam" id="PF00652"/>
    </source>
</evidence>
<keyword evidence="9 10" id="KW-1015">Disulfide bond</keyword>
<keyword evidence="3" id="KW-0812">Transmembrane</keyword>
<dbReference type="SUPFAM" id="SSF53448">
    <property type="entry name" value="Nucleotide-diphospho-sugar transferases"/>
    <property type="match status" value="1"/>
</dbReference>
<organism evidence="13 14">
    <name type="scientific">Eumeta variegata</name>
    <name type="common">Bagworm moth</name>
    <name type="synonym">Eumeta japonica</name>
    <dbReference type="NCBI Taxonomy" id="151549"/>
    <lineage>
        <taxon>Eukaryota</taxon>
        <taxon>Metazoa</taxon>
        <taxon>Ecdysozoa</taxon>
        <taxon>Arthropoda</taxon>
        <taxon>Hexapoda</taxon>
        <taxon>Insecta</taxon>
        <taxon>Pterygota</taxon>
        <taxon>Neoptera</taxon>
        <taxon>Endopterygota</taxon>
        <taxon>Lepidoptera</taxon>
        <taxon>Glossata</taxon>
        <taxon>Ditrysia</taxon>
        <taxon>Tineoidea</taxon>
        <taxon>Psychidae</taxon>
        <taxon>Oiketicinae</taxon>
        <taxon>Eumeta</taxon>
    </lineage>
</organism>
<evidence type="ECO:0000256" key="10">
    <source>
        <dbReference type="RuleBase" id="RU361242"/>
    </source>
</evidence>
<dbReference type="EMBL" id="BGZK01002490">
    <property type="protein sequence ID" value="GBP94330.1"/>
    <property type="molecule type" value="Genomic_DNA"/>
</dbReference>
<evidence type="ECO:0000256" key="6">
    <source>
        <dbReference type="ARBA" id="ARBA00022989"/>
    </source>
</evidence>
<keyword evidence="10" id="KW-0464">Manganese</keyword>
<reference evidence="13 14" key="1">
    <citation type="journal article" date="2019" name="Commun. Biol.">
        <title>The bagworm genome reveals a unique fibroin gene that provides high tensile strength.</title>
        <authorList>
            <person name="Kono N."/>
            <person name="Nakamura H."/>
            <person name="Ohtoshi R."/>
            <person name="Tomita M."/>
            <person name="Numata K."/>
            <person name="Arakawa K."/>
        </authorList>
    </citation>
    <scope>NUCLEOTIDE SEQUENCE [LARGE SCALE GENOMIC DNA]</scope>
</reference>
<evidence type="ECO:0000256" key="7">
    <source>
        <dbReference type="ARBA" id="ARBA00023034"/>
    </source>
</evidence>
<keyword evidence="6" id="KW-1133">Transmembrane helix</keyword>
<evidence type="ECO:0000256" key="4">
    <source>
        <dbReference type="ARBA" id="ARBA00022734"/>
    </source>
</evidence>
<keyword evidence="7 10" id="KW-0333">Golgi apparatus</keyword>
<evidence type="ECO:0000313" key="14">
    <source>
        <dbReference type="Proteomes" id="UP000299102"/>
    </source>
</evidence>
<dbReference type="GO" id="GO:0006493">
    <property type="term" value="P:protein O-linked glycosylation"/>
    <property type="evidence" value="ECO:0007669"/>
    <property type="project" value="TreeGrafter"/>
</dbReference>
<dbReference type="Gene3D" id="3.90.550.10">
    <property type="entry name" value="Spore Coat Polysaccharide Biosynthesis Protein SpsA, Chain A"/>
    <property type="match status" value="1"/>
</dbReference>
<comment type="subcellular location">
    <subcellularLocation>
        <location evidence="1 10">Golgi apparatus membrane</location>
        <topology evidence="1 10">Single-pass type II membrane protein</topology>
    </subcellularLocation>
</comment>
<dbReference type="PANTHER" id="PTHR11675">
    <property type="entry name" value="N-ACETYLGALACTOSAMINYLTRANSFERASE"/>
    <property type="match status" value="1"/>
</dbReference>
<comment type="pathway">
    <text evidence="10">Protein modification; protein glycosylation.</text>
</comment>
<sequence length="487" mass="55882">MENLHENVTKAINKINIDLQQERDMIETNNIDPENGIIDYINDDNVQTNRNKALKYKDLLDIKLLRTNKREGLIRARIFGADHSIGDVLVFLDSHIEVNQNWLPPLLTRLSEGVDIDKGVPYSSRVVMPVIDVINADTFEYTSSPLVRGGFNWGLHFKWESLPKGTLKFDEDFIKPIKSPTMAGGLFAIYREYFDFIGKYDSGMDIWGGENLELSFRIWMCGGSLELLICSRVGHVFRNRRPYSAGDKEDTMLKNSLRLAHVWMDEYAKKYIEQNPSAAHYDYGDVSDRHALRKHLGCKSFKWYLDHIYPEMEMNDGVEKNKRIAALNDSEKNKFQPWHSRKRVYIDSYQIRLSNTSLCIQSMKDIKTKGGGIALAKCIRTLNQMWFETSKNELILGRVLCLEATDNMIPRLSKCHELGGAQEWKHKDSIYTTVITDSQLPNMMTIVKPHLMKNTKYLLAPVGGPAISEHVSNHDKGSAWGSKNPQF</sequence>
<dbReference type="GO" id="GO:0008593">
    <property type="term" value="P:regulation of Notch signaling pathway"/>
    <property type="evidence" value="ECO:0007669"/>
    <property type="project" value="TreeGrafter"/>
</dbReference>
<dbReference type="InterPro" id="IPR001173">
    <property type="entry name" value="Glyco_trans_2-like"/>
</dbReference>
<evidence type="ECO:0000256" key="5">
    <source>
        <dbReference type="ARBA" id="ARBA00022968"/>
    </source>
</evidence>
<evidence type="ECO:0000256" key="3">
    <source>
        <dbReference type="ARBA" id="ARBA00022692"/>
    </source>
</evidence>
<comment type="caution">
    <text evidence="13">The sequence shown here is derived from an EMBL/GenBank/DDBJ whole genome shotgun (WGS) entry which is preliminary data.</text>
</comment>
<dbReference type="STRING" id="151549.A0A4C2A297"/>
<dbReference type="GO" id="GO:0030246">
    <property type="term" value="F:carbohydrate binding"/>
    <property type="evidence" value="ECO:0007669"/>
    <property type="project" value="UniProtKB-KW"/>
</dbReference>
<dbReference type="InterPro" id="IPR029044">
    <property type="entry name" value="Nucleotide-diphossugar_trans"/>
</dbReference>
<evidence type="ECO:0000259" key="11">
    <source>
        <dbReference type="Pfam" id="PF00535"/>
    </source>
</evidence>
<feature type="domain" description="Glycosyltransferase 2-like" evidence="11">
    <location>
        <begin position="53"/>
        <end position="194"/>
    </location>
</feature>
<evidence type="ECO:0000256" key="8">
    <source>
        <dbReference type="ARBA" id="ARBA00023136"/>
    </source>
</evidence>